<proteinExistence type="predicted"/>
<accession>A0A7V9WR34</accession>
<dbReference type="CDD" id="cd17536">
    <property type="entry name" value="REC_YesN-like"/>
    <property type="match status" value="1"/>
</dbReference>
<dbReference type="PANTHER" id="PTHR42713">
    <property type="entry name" value="HISTIDINE KINASE-RELATED"/>
    <property type="match status" value="1"/>
</dbReference>
<dbReference type="Proteomes" id="UP000524462">
    <property type="component" value="Unassembled WGS sequence"/>
</dbReference>
<evidence type="ECO:0000256" key="3">
    <source>
        <dbReference type="ARBA" id="ARBA00022553"/>
    </source>
</evidence>
<gene>
    <name evidence="11" type="ORF">H1B29_03170</name>
</gene>
<dbReference type="SUPFAM" id="SSF52172">
    <property type="entry name" value="CheY-like"/>
    <property type="match status" value="1"/>
</dbReference>
<dbReference type="SMART" id="SM00342">
    <property type="entry name" value="HTH_ARAC"/>
    <property type="match status" value="1"/>
</dbReference>
<dbReference type="SMART" id="SM00448">
    <property type="entry name" value="REC"/>
    <property type="match status" value="1"/>
</dbReference>
<organism evidence="11 12">
    <name type="scientific">Streptococcus porcinus</name>
    <dbReference type="NCBI Taxonomy" id="1340"/>
    <lineage>
        <taxon>Bacteria</taxon>
        <taxon>Bacillati</taxon>
        <taxon>Bacillota</taxon>
        <taxon>Bacilli</taxon>
        <taxon>Lactobacillales</taxon>
        <taxon>Streptococcaceae</taxon>
        <taxon>Streptococcus</taxon>
    </lineage>
</organism>
<dbReference type="AlphaFoldDB" id="A0A7V9WR34"/>
<feature type="modified residue" description="4-aspartylphosphate" evidence="8">
    <location>
        <position position="55"/>
    </location>
</feature>
<dbReference type="GO" id="GO:0005737">
    <property type="term" value="C:cytoplasm"/>
    <property type="evidence" value="ECO:0007669"/>
    <property type="project" value="UniProtKB-SubCell"/>
</dbReference>
<dbReference type="InterPro" id="IPR009057">
    <property type="entry name" value="Homeodomain-like_sf"/>
</dbReference>
<comment type="caution">
    <text evidence="11">The sequence shown here is derived from an EMBL/GenBank/DDBJ whole genome shotgun (WGS) entry which is preliminary data.</text>
</comment>
<feature type="domain" description="HTH araC/xylS-type" evidence="9">
    <location>
        <begin position="153"/>
        <end position="252"/>
    </location>
</feature>
<keyword evidence="4" id="KW-0902">Two-component regulatory system</keyword>
<evidence type="ECO:0000256" key="8">
    <source>
        <dbReference type="PROSITE-ProRule" id="PRU00169"/>
    </source>
</evidence>
<comment type="subcellular location">
    <subcellularLocation>
        <location evidence="1">Cytoplasm</location>
    </subcellularLocation>
</comment>
<name>A0A7V9WR34_STRPO</name>
<feature type="domain" description="Response regulatory" evidence="10">
    <location>
        <begin position="3"/>
        <end position="118"/>
    </location>
</feature>
<dbReference type="Pfam" id="PF00072">
    <property type="entry name" value="Response_reg"/>
    <property type="match status" value="1"/>
</dbReference>
<dbReference type="SUPFAM" id="SSF46689">
    <property type="entry name" value="Homeodomain-like"/>
    <property type="match status" value="2"/>
</dbReference>
<evidence type="ECO:0000313" key="12">
    <source>
        <dbReference type="Proteomes" id="UP000524462"/>
    </source>
</evidence>
<evidence type="ECO:0000259" key="9">
    <source>
        <dbReference type="PROSITE" id="PS01124"/>
    </source>
</evidence>
<keyword evidence="5" id="KW-0805">Transcription regulation</keyword>
<dbReference type="GO" id="GO:0043565">
    <property type="term" value="F:sequence-specific DNA binding"/>
    <property type="evidence" value="ECO:0007669"/>
    <property type="project" value="InterPro"/>
</dbReference>
<dbReference type="PROSITE" id="PS50110">
    <property type="entry name" value="RESPONSE_REGULATORY"/>
    <property type="match status" value="1"/>
</dbReference>
<dbReference type="GO" id="GO:0000160">
    <property type="term" value="P:phosphorelay signal transduction system"/>
    <property type="evidence" value="ECO:0007669"/>
    <property type="project" value="UniProtKB-KW"/>
</dbReference>
<dbReference type="PROSITE" id="PS01124">
    <property type="entry name" value="HTH_ARAC_FAMILY_2"/>
    <property type="match status" value="1"/>
</dbReference>
<reference evidence="11 12" key="1">
    <citation type="submission" date="2020-07" db="EMBL/GenBank/DDBJ databases">
        <title>Molecular and genomic characterization of Streptococcus porcinus isolated from diseased swine in Brazil.</title>
        <authorList>
            <person name="Moreno L.Z."/>
            <person name="Matajira C.E.C."/>
            <person name="Poor A.P."/>
            <person name="Dutra M.C."/>
            <person name="Moreno A.M."/>
        </authorList>
    </citation>
    <scope>NUCLEOTIDE SEQUENCE [LARGE SCALE GENOMIC DNA]</scope>
    <source>
        <strain evidence="11 12">SP0816-2</strain>
    </source>
</reference>
<dbReference type="InterPro" id="IPR011006">
    <property type="entry name" value="CheY-like_superfamily"/>
</dbReference>
<dbReference type="InterPro" id="IPR001789">
    <property type="entry name" value="Sig_transdc_resp-reg_receiver"/>
</dbReference>
<evidence type="ECO:0000313" key="11">
    <source>
        <dbReference type="EMBL" id="MBA2795495.1"/>
    </source>
</evidence>
<dbReference type="Gene3D" id="3.40.50.2300">
    <property type="match status" value="1"/>
</dbReference>
<dbReference type="RefSeq" id="WP_181459778.1">
    <property type="nucleotide sequence ID" value="NZ_JACEGE010000007.1"/>
</dbReference>
<dbReference type="Pfam" id="PF12833">
    <property type="entry name" value="HTH_18"/>
    <property type="match status" value="1"/>
</dbReference>
<dbReference type="EMBL" id="JACEGE010000007">
    <property type="protein sequence ID" value="MBA2795495.1"/>
    <property type="molecule type" value="Genomic_DNA"/>
</dbReference>
<evidence type="ECO:0000256" key="1">
    <source>
        <dbReference type="ARBA" id="ARBA00004496"/>
    </source>
</evidence>
<dbReference type="InterPro" id="IPR018060">
    <property type="entry name" value="HTH_AraC"/>
</dbReference>
<evidence type="ECO:0000256" key="2">
    <source>
        <dbReference type="ARBA" id="ARBA00022490"/>
    </source>
</evidence>
<keyword evidence="3 8" id="KW-0597">Phosphoprotein</keyword>
<evidence type="ECO:0000256" key="6">
    <source>
        <dbReference type="ARBA" id="ARBA00023125"/>
    </source>
</evidence>
<evidence type="ECO:0000259" key="10">
    <source>
        <dbReference type="PROSITE" id="PS50110"/>
    </source>
</evidence>
<keyword evidence="7" id="KW-0804">Transcription</keyword>
<evidence type="ECO:0000256" key="4">
    <source>
        <dbReference type="ARBA" id="ARBA00023012"/>
    </source>
</evidence>
<sequence>MLRMIIVEDEHLIRKWLSQVIDYKQMGIDLLACARDGQEGIEAIIRFEPDIVLTDIMMPRKTAFDMFEATRKYNYQKIILSSFSDFQNAKRAMQYGVINFLEKPLDTDELRDSLWQICLDLKSEDVLLVNEEELNKQFPTIALPASDDNSLSAQVISYLHHHYNQTISTEAIAHQFGYSESYLYKKVKDELGITLKDYLNRYRVRQAIQCILVDPSLMVYQVSATVGFSDYNYFGKVFRRYTGLTFTEFKENFTH</sequence>
<dbReference type="GO" id="GO:0003700">
    <property type="term" value="F:DNA-binding transcription factor activity"/>
    <property type="evidence" value="ECO:0007669"/>
    <property type="project" value="InterPro"/>
</dbReference>
<dbReference type="Gene3D" id="1.10.10.60">
    <property type="entry name" value="Homeodomain-like"/>
    <property type="match status" value="2"/>
</dbReference>
<keyword evidence="6" id="KW-0238">DNA-binding</keyword>
<evidence type="ECO:0000256" key="7">
    <source>
        <dbReference type="ARBA" id="ARBA00023163"/>
    </source>
</evidence>
<evidence type="ECO:0000256" key="5">
    <source>
        <dbReference type="ARBA" id="ARBA00023015"/>
    </source>
</evidence>
<protein>
    <submittedName>
        <fullName evidence="11">Response regulator</fullName>
    </submittedName>
</protein>
<dbReference type="InterPro" id="IPR051552">
    <property type="entry name" value="HptR"/>
</dbReference>
<dbReference type="PANTHER" id="PTHR42713:SF3">
    <property type="entry name" value="TRANSCRIPTIONAL REGULATORY PROTEIN HPTR"/>
    <property type="match status" value="1"/>
</dbReference>
<keyword evidence="2" id="KW-0963">Cytoplasm</keyword>